<dbReference type="PROSITE" id="PS00627">
    <property type="entry name" value="GHMP_KINASES_ATP"/>
    <property type="match status" value="1"/>
</dbReference>
<evidence type="ECO:0000256" key="5">
    <source>
        <dbReference type="ARBA" id="ARBA00022516"/>
    </source>
</evidence>
<keyword evidence="16" id="KW-1185">Reference proteome</keyword>
<keyword evidence="10" id="KW-0460">Magnesium</keyword>
<comment type="subcellular location">
    <subcellularLocation>
        <location evidence="1">Cytoplasm</location>
    </subcellularLocation>
</comment>
<dbReference type="PRINTS" id="PR00959">
    <property type="entry name" value="MEVGALKINASE"/>
</dbReference>
<comment type="caution">
    <text evidence="15">The sequence shown here is derived from an EMBL/GenBank/DDBJ whole genome shotgun (WGS) entry which is preliminary data.</text>
</comment>
<keyword evidence="4" id="KW-0963">Cytoplasm</keyword>
<accession>A0ABR6MHA0</accession>
<evidence type="ECO:0000256" key="4">
    <source>
        <dbReference type="ARBA" id="ARBA00022490"/>
    </source>
</evidence>
<comment type="similarity">
    <text evidence="2">Belongs to the GHMP kinase family. Mevalonate kinase subfamily.</text>
</comment>
<evidence type="ECO:0000256" key="2">
    <source>
        <dbReference type="ARBA" id="ARBA00006495"/>
    </source>
</evidence>
<evidence type="ECO:0000256" key="1">
    <source>
        <dbReference type="ARBA" id="ARBA00004496"/>
    </source>
</evidence>
<dbReference type="PANTHER" id="PTHR43290:SF2">
    <property type="entry name" value="MEVALONATE KINASE"/>
    <property type="match status" value="1"/>
</dbReference>
<comment type="pathway">
    <text evidence="12">Isoprenoid biosynthesis; isopentenyl diphosphate biosynthesis via mevalonate pathway; isopentenyl diphosphate from (R)-mevalonate: step 1/3.</text>
</comment>
<dbReference type="RefSeq" id="WP_184686547.1">
    <property type="nucleotide sequence ID" value="NZ_JACHJC010000001.1"/>
</dbReference>
<keyword evidence="7" id="KW-0547">Nucleotide-binding</keyword>
<gene>
    <name evidence="15" type="ORF">FHU28_004599</name>
</gene>
<evidence type="ECO:0000256" key="12">
    <source>
        <dbReference type="ARBA" id="ARBA00029438"/>
    </source>
</evidence>
<keyword evidence="9" id="KW-0067">ATP-binding</keyword>
<dbReference type="Proteomes" id="UP000618986">
    <property type="component" value="Unassembled WGS sequence"/>
</dbReference>
<dbReference type="SUPFAM" id="SSF54211">
    <property type="entry name" value="Ribosomal protein S5 domain 2-like"/>
    <property type="match status" value="1"/>
</dbReference>
<dbReference type="GO" id="GO:0004496">
    <property type="term" value="F:mevalonate kinase activity"/>
    <property type="evidence" value="ECO:0007669"/>
    <property type="project" value="UniProtKB-EC"/>
</dbReference>
<evidence type="ECO:0000256" key="6">
    <source>
        <dbReference type="ARBA" id="ARBA00022679"/>
    </source>
</evidence>
<dbReference type="Gene3D" id="3.30.230.10">
    <property type="match status" value="1"/>
</dbReference>
<evidence type="ECO:0000256" key="11">
    <source>
        <dbReference type="ARBA" id="ARBA00023098"/>
    </source>
</evidence>
<keyword evidence="5" id="KW-0444">Lipid biosynthesis</keyword>
<evidence type="ECO:0000259" key="13">
    <source>
        <dbReference type="Pfam" id="PF00288"/>
    </source>
</evidence>
<sequence length="354" mass="36503">MSTEPVTVVARGVLDDRGDGPGRLGTGRAHGKAILLGEHAVVYGAPALAVPVPQLTAVAKARRAGGDGGDEISFAIAGLESPEVTSLPTDGLQHLVTEFRQRAAVTEPMRVDVLVDCAIPQGRGLGSSAACARAAVLALADAFDRRLDAATVFDLVQTSENVAHGRASGIDALATGATAPLIFRNGVGRELPVAMAGTARTARRSDPAGFDAVLVIADSGVSGSTRDAVELLRGAFERSPRTRDEFVSRVTSLTEAAAHDLLQGRVADFGARLTENHRLLREVGISTGRIDRMVDAALAAGSPGAKISGGGLGGCMIALARDRRESAAVVRSVQQAGAVRTWAVPMGRFAGHDD</sequence>
<dbReference type="GeneID" id="300295135"/>
<evidence type="ECO:0000259" key="14">
    <source>
        <dbReference type="Pfam" id="PF08544"/>
    </source>
</evidence>
<protein>
    <recommendedName>
        <fullName evidence="3">mevalonate kinase</fullName>
        <ecNumber evidence="3">2.7.1.36</ecNumber>
    </recommendedName>
</protein>
<feature type="domain" description="GHMP kinase N-terminal" evidence="13">
    <location>
        <begin position="103"/>
        <end position="173"/>
    </location>
</feature>
<dbReference type="Pfam" id="PF08544">
    <property type="entry name" value="GHMP_kinases_C"/>
    <property type="match status" value="1"/>
</dbReference>
<dbReference type="SUPFAM" id="SSF55060">
    <property type="entry name" value="GHMP Kinase, C-terminal domain"/>
    <property type="match status" value="1"/>
</dbReference>
<dbReference type="InterPro" id="IPR013750">
    <property type="entry name" value="GHMP_kinase_C_dom"/>
</dbReference>
<dbReference type="InterPro" id="IPR014721">
    <property type="entry name" value="Ribsml_uS5_D2-typ_fold_subgr"/>
</dbReference>
<keyword evidence="6 15" id="KW-0808">Transferase</keyword>
<dbReference type="Pfam" id="PF00288">
    <property type="entry name" value="GHMP_kinases_N"/>
    <property type="match status" value="1"/>
</dbReference>
<dbReference type="PANTHER" id="PTHR43290">
    <property type="entry name" value="MEVALONATE KINASE"/>
    <property type="match status" value="1"/>
</dbReference>
<dbReference type="NCBIfam" id="TIGR00549">
    <property type="entry name" value="mevalon_kin"/>
    <property type="match status" value="1"/>
</dbReference>
<reference evidence="15 16" key="1">
    <citation type="submission" date="2020-08" db="EMBL/GenBank/DDBJ databases">
        <title>Sequencing the genomes of 1000 actinobacteria strains.</title>
        <authorList>
            <person name="Klenk H.-P."/>
        </authorList>
    </citation>
    <scope>NUCLEOTIDE SEQUENCE [LARGE SCALE GENOMIC DNA]</scope>
    <source>
        <strain evidence="15 16">DSM 43036</strain>
    </source>
</reference>
<evidence type="ECO:0000256" key="8">
    <source>
        <dbReference type="ARBA" id="ARBA00022777"/>
    </source>
</evidence>
<evidence type="ECO:0000256" key="10">
    <source>
        <dbReference type="ARBA" id="ARBA00022842"/>
    </source>
</evidence>
<evidence type="ECO:0000313" key="16">
    <source>
        <dbReference type="Proteomes" id="UP000618986"/>
    </source>
</evidence>
<dbReference type="EMBL" id="JACHJC010000001">
    <property type="protein sequence ID" value="MBB5114760.1"/>
    <property type="molecule type" value="Genomic_DNA"/>
</dbReference>
<proteinExistence type="inferred from homology"/>
<dbReference type="InterPro" id="IPR020568">
    <property type="entry name" value="Ribosomal_Su5_D2-typ_SF"/>
</dbReference>
<evidence type="ECO:0000313" key="15">
    <source>
        <dbReference type="EMBL" id="MBB5114760.1"/>
    </source>
</evidence>
<dbReference type="InterPro" id="IPR006203">
    <property type="entry name" value="GHMP_knse_ATP-bd_CS"/>
</dbReference>
<keyword evidence="11" id="KW-0443">Lipid metabolism</keyword>
<dbReference type="InterPro" id="IPR036554">
    <property type="entry name" value="GHMP_kinase_C_sf"/>
</dbReference>
<evidence type="ECO:0000256" key="3">
    <source>
        <dbReference type="ARBA" id="ARBA00012103"/>
    </source>
</evidence>
<evidence type="ECO:0000256" key="9">
    <source>
        <dbReference type="ARBA" id="ARBA00022840"/>
    </source>
</evidence>
<dbReference type="InterPro" id="IPR006204">
    <property type="entry name" value="GHMP_kinase_N_dom"/>
</dbReference>
<dbReference type="InterPro" id="IPR006205">
    <property type="entry name" value="Mev_gal_kin"/>
</dbReference>
<organism evidence="15 16">
    <name type="scientific">Micromonospora echinospora</name>
    <name type="common">Micromonospora purpurea</name>
    <dbReference type="NCBI Taxonomy" id="1877"/>
    <lineage>
        <taxon>Bacteria</taxon>
        <taxon>Bacillati</taxon>
        <taxon>Actinomycetota</taxon>
        <taxon>Actinomycetes</taxon>
        <taxon>Micromonosporales</taxon>
        <taxon>Micromonosporaceae</taxon>
        <taxon>Micromonospora</taxon>
    </lineage>
</organism>
<name>A0ABR6MHA0_MICEC</name>
<keyword evidence="8 15" id="KW-0418">Kinase</keyword>
<dbReference type="EC" id="2.7.1.36" evidence="3"/>
<dbReference type="Gene3D" id="3.30.70.890">
    <property type="entry name" value="GHMP kinase, C-terminal domain"/>
    <property type="match status" value="1"/>
</dbReference>
<feature type="domain" description="GHMP kinase C-terminal" evidence="14">
    <location>
        <begin position="258"/>
        <end position="337"/>
    </location>
</feature>
<evidence type="ECO:0000256" key="7">
    <source>
        <dbReference type="ARBA" id="ARBA00022741"/>
    </source>
</evidence>